<dbReference type="AlphaFoldDB" id="A0A433QSQ3"/>
<accession>A0A433QSQ3</accession>
<organism evidence="8 9">
    <name type="scientific">Jimgerdemannia flammicorona</name>
    <dbReference type="NCBI Taxonomy" id="994334"/>
    <lineage>
        <taxon>Eukaryota</taxon>
        <taxon>Fungi</taxon>
        <taxon>Fungi incertae sedis</taxon>
        <taxon>Mucoromycota</taxon>
        <taxon>Mucoromycotina</taxon>
        <taxon>Endogonomycetes</taxon>
        <taxon>Endogonales</taxon>
        <taxon>Endogonaceae</taxon>
        <taxon>Jimgerdemannia</taxon>
    </lineage>
</organism>
<keyword evidence="6" id="KW-0391">Immunity</keyword>
<gene>
    <name evidence="8" type="ORF">BC938DRAFT_474186</name>
</gene>
<dbReference type="Pfam" id="PF20173">
    <property type="entry name" value="ZnF_RZ-type"/>
    <property type="match status" value="1"/>
</dbReference>
<evidence type="ECO:0000313" key="8">
    <source>
        <dbReference type="EMBL" id="RUS32805.1"/>
    </source>
</evidence>
<proteinExistence type="predicted"/>
<comment type="subcellular location">
    <subcellularLocation>
        <location evidence="1">Cytoplasm</location>
    </subcellularLocation>
</comment>
<reference evidence="8 9" key="1">
    <citation type="journal article" date="2018" name="New Phytol.">
        <title>Phylogenomics of Endogonaceae and evolution of mycorrhizas within Mucoromycota.</title>
        <authorList>
            <person name="Chang Y."/>
            <person name="Desiro A."/>
            <person name="Na H."/>
            <person name="Sandor L."/>
            <person name="Lipzen A."/>
            <person name="Clum A."/>
            <person name="Barry K."/>
            <person name="Grigoriev I.V."/>
            <person name="Martin F.M."/>
            <person name="Stajich J.E."/>
            <person name="Smith M.E."/>
            <person name="Bonito G."/>
            <person name="Spatafora J.W."/>
        </authorList>
    </citation>
    <scope>NUCLEOTIDE SEQUENCE [LARGE SCALE GENOMIC DNA]</scope>
    <source>
        <strain evidence="8 9">AD002</strain>
    </source>
</reference>
<dbReference type="PROSITE" id="PS51981">
    <property type="entry name" value="ZF_RZ"/>
    <property type="match status" value="1"/>
</dbReference>
<dbReference type="GO" id="GO:0002376">
    <property type="term" value="P:immune system process"/>
    <property type="evidence" value="ECO:0007669"/>
    <property type="project" value="UniProtKB-KW"/>
</dbReference>
<evidence type="ECO:0000256" key="3">
    <source>
        <dbReference type="ARBA" id="ARBA00022723"/>
    </source>
</evidence>
<keyword evidence="5" id="KW-0862">Zinc</keyword>
<dbReference type="Proteomes" id="UP000274822">
    <property type="component" value="Unassembled WGS sequence"/>
</dbReference>
<evidence type="ECO:0000256" key="6">
    <source>
        <dbReference type="ARBA" id="ARBA00022859"/>
    </source>
</evidence>
<evidence type="ECO:0000256" key="4">
    <source>
        <dbReference type="ARBA" id="ARBA00022771"/>
    </source>
</evidence>
<dbReference type="GO" id="GO:0005737">
    <property type="term" value="C:cytoplasm"/>
    <property type="evidence" value="ECO:0007669"/>
    <property type="project" value="UniProtKB-SubCell"/>
</dbReference>
<comment type="caution">
    <text evidence="8">The sequence shown here is derived from an EMBL/GenBank/DDBJ whole genome shotgun (WGS) entry which is preliminary data.</text>
</comment>
<keyword evidence="4" id="KW-0863">Zinc-finger</keyword>
<feature type="domain" description="RZ-type" evidence="7">
    <location>
        <begin position="64"/>
        <end position="156"/>
    </location>
</feature>
<dbReference type="GO" id="GO:0008270">
    <property type="term" value="F:zinc ion binding"/>
    <property type="evidence" value="ECO:0007669"/>
    <property type="project" value="UniProtKB-KW"/>
</dbReference>
<keyword evidence="3" id="KW-0479">Metal-binding</keyword>
<dbReference type="EMBL" id="RBNJ01001748">
    <property type="protein sequence ID" value="RUS32805.1"/>
    <property type="molecule type" value="Genomic_DNA"/>
</dbReference>
<evidence type="ECO:0000256" key="2">
    <source>
        <dbReference type="ARBA" id="ARBA00022490"/>
    </source>
</evidence>
<evidence type="ECO:0000256" key="5">
    <source>
        <dbReference type="ARBA" id="ARBA00022833"/>
    </source>
</evidence>
<dbReference type="InterPro" id="IPR046439">
    <property type="entry name" value="ZF_RZ_dom"/>
</dbReference>
<keyword evidence="2" id="KW-0963">Cytoplasm</keyword>
<name>A0A433QSQ3_9FUNG</name>
<evidence type="ECO:0000256" key="1">
    <source>
        <dbReference type="ARBA" id="ARBA00004496"/>
    </source>
</evidence>
<evidence type="ECO:0000259" key="7">
    <source>
        <dbReference type="PROSITE" id="PS51981"/>
    </source>
</evidence>
<evidence type="ECO:0000313" key="9">
    <source>
        <dbReference type="Proteomes" id="UP000274822"/>
    </source>
</evidence>
<sequence length="166" mass="18883">MLLYLTSVYVILFNAEEHTAIKLWQCPTCEKPIYTALRYNGYIKTEVALVNEIKARQEESRQRLTEQEKSEIISAMNEETKHGVFNIVGGRWFVCPNNHPYYIGMFPFIHLIVVSCECGGATEVTTCPHCHAQIGGSDHRVLDSNRFYGEFDKSLKPAWPPSSSGH</sequence>
<keyword evidence="9" id="KW-1185">Reference proteome</keyword>
<protein>
    <recommendedName>
        <fullName evidence="7">RZ-type domain-containing protein</fullName>
    </recommendedName>
</protein>